<keyword evidence="3" id="KW-1185">Reference proteome</keyword>
<sequence length="562" mass="62010">METLGKFGSLQTSYYHSPLSTAAAYVTLPEVFDSTANRLPTKTAVVVYQSRDNRECLTFAELQNQSKTLALALTQRGYARGDRVAFFAPNCIEYFNIQLALSRIGCNIFLLSNLSTLESDVWQYKCRALFMYIKNEEEVDICRKLVDRKSRESKEKDVIIFGPNCDVAMAGTVPLISVLAAGAGHDWDDVKIKAGDVGPNPDDPYCVFLTSGSTGKPKGVQYTHIKYLYHCRVLHSTAITEDSCFFNDRPVTWLGGSMTLLSMSVFGATGVTVNSALVVGGGDMDFVIGVMKREMCTEALIMYYFMVDLLRRYNPEIHAVPSLRHILTGGQRMDVGVLKKIQTLLPHVEYIVDSYGSAECGLVSVARCCHTYKASEGEEIFDGFEVRIVDEKHRDVPRGTSGEICVRSPTIYANCYVDNEKASKAVIDNAGWYCTGDIGVIDADGRLAISGRKDDMIKRATVKIFPVDIEPILKQHSAIKDVVVIGVPDDRLGEEICACVILDNASSLADVKSWCKEQFSVGPDGLSIAPVLYVQFSQFPTTSSGKTDRRLVKQAALEILKV</sequence>
<dbReference type="PROSITE" id="PS00455">
    <property type="entry name" value="AMP_BINDING"/>
    <property type="match status" value="1"/>
</dbReference>
<proteinExistence type="predicted"/>
<dbReference type="InterPro" id="IPR042099">
    <property type="entry name" value="ANL_N_sf"/>
</dbReference>
<dbReference type="OrthoDB" id="10253869at2759"/>
<dbReference type="Gene3D" id="3.30.300.30">
    <property type="match status" value="1"/>
</dbReference>
<protein>
    <submittedName>
        <fullName evidence="4">Uncharacterized protein LOC106164817</fullName>
    </submittedName>
</protein>
<dbReference type="CDD" id="cd04433">
    <property type="entry name" value="AFD_class_I"/>
    <property type="match status" value="1"/>
</dbReference>
<dbReference type="PANTHER" id="PTHR42814">
    <property type="entry name" value="AMP-BINDING DOMAIN-CONTAINING PROTEIN"/>
    <property type="match status" value="1"/>
</dbReference>
<dbReference type="GeneID" id="106164817"/>
<feature type="domain" description="AMP-dependent synthetase/ligase" evidence="1">
    <location>
        <begin position="32"/>
        <end position="411"/>
    </location>
</feature>
<dbReference type="Proteomes" id="UP000085678">
    <property type="component" value="Unplaced"/>
</dbReference>
<dbReference type="RefSeq" id="XP_013398300.1">
    <property type="nucleotide sequence ID" value="XM_013542846.1"/>
</dbReference>
<name>A0A1S3IJ78_LINAN</name>
<reference evidence="4" key="1">
    <citation type="submission" date="2025-08" db="UniProtKB">
        <authorList>
            <consortium name="RefSeq"/>
        </authorList>
    </citation>
    <scope>IDENTIFICATION</scope>
    <source>
        <tissue evidence="4">Gonads</tissue>
    </source>
</reference>
<gene>
    <name evidence="4" type="primary">LOC106164817</name>
</gene>
<feature type="domain" description="AMP-binding enzyme C-terminal" evidence="2">
    <location>
        <begin position="469"/>
        <end position="546"/>
    </location>
</feature>
<evidence type="ECO:0000313" key="3">
    <source>
        <dbReference type="Proteomes" id="UP000085678"/>
    </source>
</evidence>
<dbReference type="InParanoid" id="A0A1S3IJ78"/>
<evidence type="ECO:0000313" key="4">
    <source>
        <dbReference type="RefSeq" id="XP_013398300.1"/>
    </source>
</evidence>
<dbReference type="Pfam" id="PF00501">
    <property type="entry name" value="AMP-binding"/>
    <property type="match status" value="1"/>
</dbReference>
<dbReference type="STRING" id="7574.A0A1S3IJ78"/>
<dbReference type="InterPro" id="IPR000873">
    <property type="entry name" value="AMP-dep_synth/lig_dom"/>
</dbReference>
<evidence type="ECO:0000259" key="2">
    <source>
        <dbReference type="Pfam" id="PF13193"/>
    </source>
</evidence>
<accession>A0A1S3IJ78</accession>
<organism evidence="3 4">
    <name type="scientific">Lingula anatina</name>
    <name type="common">Brachiopod</name>
    <name type="synonym">Lingula unguis</name>
    <dbReference type="NCBI Taxonomy" id="7574"/>
    <lineage>
        <taxon>Eukaryota</taxon>
        <taxon>Metazoa</taxon>
        <taxon>Spiralia</taxon>
        <taxon>Lophotrochozoa</taxon>
        <taxon>Brachiopoda</taxon>
        <taxon>Linguliformea</taxon>
        <taxon>Lingulata</taxon>
        <taxon>Lingulida</taxon>
        <taxon>Linguloidea</taxon>
        <taxon>Lingulidae</taxon>
        <taxon>Lingula</taxon>
    </lineage>
</organism>
<dbReference type="InterPro" id="IPR020845">
    <property type="entry name" value="AMP-binding_CS"/>
</dbReference>
<dbReference type="PANTHER" id="PTHR42814:SF3">
    <property type="entry name" value="BETA-N-ACETYLHEXOSAMINIDASE"/>
    <property type="match status" value="1"/>
</dbReference>
<dbReference type="InterPro" id="IPR025110">
    <property type="entry name" value="AMP-bd_C"/>
</dbReference>
<dbReference type="SUPFAM" id="SSF56801">
    <property type="entry name" value="Acetyl-CoA synthetase-like"/>
    <property type="match status" value="1"/>
</dbReference>
<dbReference type="KEGG" id="lak:106164817"/>
<dbReference type="Pfam" id="PF13193">
    <property type="entry name" value="AMP-binding_C"/>
    <property type="match status" value="1"/>
</dbReference>
<dbReference type="InterPro" id="IPR045851">
    <property type="entry name" value="AMP-bd_C_sf"/>
</dbReference>
<dbReference type="AlphaFoldDB" id="A0A1S3IJ78"/>
<evidence type="ECO:0000259" key="1">
    <source>
        <dbReference type="Pfam" id="PF00501"/>
    </source>
</evidence>
<dbReference type="Gene3D" id="3.40.50.12780">
    <property type="entry name" value="N-terminal domain of ligase-like"/>
    <property type="match status" value="1"/>
</dbReference>